<organism evidence="2">
    <name type="scientific">marine sediment metagenome</name>
    <dbReference type="NCBI Taxonomy" id="412755"/>
    <lineage>
        <taxon>unclassified sequences</taxon>
        <taxon>metagenomes</taxon>
        <taxon>ecological metagenomes</taxon>
    </lineage>
</organism>
<dbReference type="Gene3D" id="3.40.50.720">
    <property type="entry name" value="NAD(P)-binding Rossmann-like Domain"/>
    <property type="match status" value="1"/>
</dbReference>
<dbReference type="InterPro" id="IPR013023">
    <property type="entry name" value="KARI"/>
</dbReference>
<dbReference type="InterPro" id="IPR036291">
    <property type="entry name" value="NAD(P)-bd_dom_sf"/>
</dbReference>
<evidence type="ECO:0000259" key="1">
    <source>
        <dbReference type="PROSITE" id="PS51850"/>
    </source>
</evidence>
<dbReference type="GO" id="GO:0005829">
    <property type="term" value="C:cytosol"/>
    <property type="evidence" value="ECO:0007669"/>
    <property type="project" value="TreeGrafter"/>
</dbReference>
<comment type="caution">
    <text evidence="2">The sequence shown here is derived from an EMBL/GenBank/DDBJ whole genome shotgun (WGS) entry which is preliminary data.</text>
</comment>
<evidence type="ECO:0000313" key="2">
    <source>
        <dbReference type="EMBL" id="GAH73776.1"/>
    </source>
</evidence>
<dbReference type="Pfam" id="PF07991">
    <property type="entry name" value="KARI_N"/>
    <property type="match status" value="1"/>
</dbReference>
<reference evidence="2" key="1">
    <citation type="journal article" date="2014" name="Front. Microbiol.">
        <title>High frequency of phylogenetically diverse reductive dehalogenase-homologous genes in deep subseafloor sedimentary metagenomes.</title>
        <authorList>
            <person name="Kawai M."/>
            <person name="Futagami T."/>
            <person name="Toyoda A."/>
            <person name="Takaki Y."/>
            <person name="Nishi S."/>
            <person name="Hori S."/>
            <person name="Arai W."/>
            <person name="Tsubouchi T."/>
            <person name="Morono Y."/>
            <person name="Uchiyama I."/>
            <person name="Ito T."/>
            <person name="Fujiyama A."/>
            <person name="Inagaki F."/>
            <person name="Takami H."/>
        </authorList>
    </citation>
    <scope>NUCLEOTIDE SEQUENCE</scope>
    <source>
        <strain evidence="2">Expedition CK06-06</strain>
    </source>
</reference>
<dbReference type="InterPro" id="IPR013116">
    <property type="entry name" value="KARI_N"/>
</dbReference>
<feature type="domain" description="KARI N-terminal Rossmann" evidence="1">
    <location>
        <begin position="1"/>
        <end position="54"/>
    </location>
</feature>
<dbReference type="AlphaFoldDB" id="X1HUC6"/>
<accession>X1HUC6</accession>
<gene>
    <name evidence="2" type="ORF">S03H2_53413</name>
</gene>
<dbReference type="PANTHER" id="PTHR21371:SF1">
    <property type="entry name" value="KETOL-ACID REDUCTOISOMERASE, MITOCHONDRIAL"/>
    <property type="match status" value="1"/>
</dbReference>
<dbReference type="EMBL" id="BARU01033996">
    <property type="protein sequence ID" value="GAH73776.1"/>
    <property type="molecule type" value="Genomic_DNA"/>
</dbReference>
<name>X1HUC6_9ZZZZ</name>
<dbReference type="GO" id="GO:0009099">
    <property type="term" value="P:L-valine biosynthetic process"/>
    <property type="evidence" value="ECO:0007669"/>
    <property type="project" value="TreeGrafter"/>
</dbReference>
<dbReference type="PROSITE" id="PS51850">
    <property type="entry name" value="KARI_N"/>
    <property type="match status" value="1"/>
</dbReference>
<dbReference type="SUPFAM" id="SSF51735">
    <property type="entry name" value="NAD(P)-binding Rossmann-fold domains"/>
    <property type="match status" value="1"/>
</dbReference>
<proteinExistence type="predicted"/>
<dbReference type="GO" id="GO:0009097">
    <property type="term" value="P:isoleucine biosynthetic process"/>
    <property type="evidence" value="ECO:0007669"/>
    <property type="project" value="TreeGrafter"/>
</dbReference>
<sequence length="54" mass="5718">MNVFYDKDADLSLIKGKQVTIIGYGSQGHAHALNLKDSGVNVTVGLRKGGASWS</sequence>
<protein>
    <recommendedName>
        <fullName evidence="1">KARI N-terminal Rossmann domain-containing protein</fullName>
    </recommendedName>
</protein>
<feature type="non-terminal residue" evidence="2">
    <location>
        <position position="54"/>
    </location>
</feature>
<dbReference type="PANTHER" id="PTHR21371">
    <property type="entry name" value="KETOL-ACID REDUCTOISOMERASE, MITOCHONDRIAL"/>
    <property type="match status" value="1"/>
</dbReference>
<dbReference type="GO" id="GO:0004455">
    <property type="term" value="F:ketol-acid reductoisomerase activity"/>
    <property type="evidence" value="ECO:0007669"/>
    <property type="project" value="TreeGrafter"/>
</dbReference>